<sequence length="433" mass="49137">MERPSLLPHVDELVMEYLLFRGFTKMLQKLETSLLRLYVINAVKAGHRDKAFEFFEVQADKLNAFVAGDGKAETDSWTRWFILPYIEHPESDPFFQEFFSQSWLEAYVTSLRNFLSLVFRSLPLPKLLACQLATLEEPTIKLRLKLSQSEATRLRMYNSEATTKIKKLEEAGRQLHVILRTMVQHSLTEHFFSSNFVEAPSDRNKNRSRSRSHSAATASLGLSQKQMKDIGELFGICDDDSAHVESACVDPRDIPRIAEVYLPVDELDDDGPYGRNHEEKGEGDTLVPGNEASCYSTTPIFSPIATPSSALAQNHNKLPMWTNGQASLIREFNMLNDWRPTQSVMTVRSRFSSNGQYLAIAKLGNTHIDIWSADSVSLSALSTITLPARLTGLCWLSPTPDRQVRLKWVLLRSIIRGILFIYKLGSSSWCARW</sequence>
<evidence type="ECO:0000256" key="1">
    <source>
        <dbReference type="ARBA" id="ARBA00004412"/>
    </source>
</evidence>
<dbReference type="GO" id="GO:0031902">
    <property type="term" value="C:late endosome membrane"/>
    <property type="evidence" value="ECO:0007669"/>
    <property type="project" value="TreeGrafter"/>
</dbReference>
<evidence type="ECO:0000313" key="8">
    <source>
        <dbReference type="Proteomes" id="UP000011713"/>
    </source>
</evidence>
<protein>
    <recommendedName>
        <fullName evidence="6">ARMC9 CTLH-like domain-containing protein</fullName>
    </recommendedName>
</protein>
<evidence type="ECO:0000256" key="3">
    <source>
        <dbReference type="ARBA" id="ARBA00006128"/>
    </source>
</evidence>
<proteinExistence type="inferred from homology"/>
<comment type="subcellular location">
    <subcellularLocation>
        <location evidence="1">Early endosome</location>
    </subcellularLocation>
    <subcellularLocation>
        <location evidence="2">Late endosome</location>
    </subcellularLocation>
</comment>
<dbReference type="STRING" id="559515.M4BPG3"/>
<dbReference type="GO" id="GO:0051898">
    <property type="term" value="P:negative regulation of phosphatidylinositol 3-kinase/protein kinase B signal transduction"/>
    <property type="evidence" value="ECO:0007669"/>
    <property type="project" value="InterPro"/>
</dbReference>
<feature type="domain" description="ARMC9 CTLH-like" evidence="6">
    <location>
        <begin position="25"/>
        <end position="120"/>
    </location>
</feature>
<dbReference type="GO" id="GO:0045022">
    <property type="term" value="P:early endosome to late endosome transport"/>
    <property type="evidence" value="ECO:0007669"/>
    <property type="project" value="InterPro"/>
</dbReference>
<organism evidence="7 8">
    <name type="scientific">Hyaloperonospora arabidopsidis (strain Emoy2)</name>
    <name type="common">Downy mildew agent</name>
    <name type="synonym">Peronospora arabidopsidis</name>
    <dbReference type="NCBI Taxonomy" id="559515"/>
    <lineage>
        <taxon>Eukaryota</taxon>
        <taxon>Sar</taxon>
        <taxon>Stramenopiles</taxon>
        <taxon>Oomycota</taxon>
        <taxon>Peronosporomycetes</taxon>
        <taxon>Peronosporales</taxon>
        <taxon>Peronosporaceae</taxon>
        <taxon>Hyaloperonospora</taxon>
    </lineage>
</organism>
<dbReference type="InterPro" id="IPR039724">
    <property type="entry name" value="WDR91"/>
</dbReference>
<evidence type="ECO:0000259" key="6">
    <source>
        <dbReference type="Pfam" id="PF23138"/>
    </source>
</evidence>
<dbReference type="EnsemblProtists" id="HpaT808302">
    <property type="protein sequence ID" value="HpaP808302"/>
    <property type="gene ID" value="HpaG808302"/>
</dbReference>
<dbReference type="eggNOG" id="KOG1333">
    <property type="taxonomic scope" value="Eukaryota"/>
</dbReference>
<dbReference type="Proteomes" id="UP000011713">
    <property type="component" value="Unassembled WGS sequence"/>
</dbReference>
<name>M4BPG3_HYAAE</name>
<reference evidence="7" key="2">
    <citation type="submission" date="2015-06" db="UniProtKB">
        <authorList>
            <consortium name="EnsemblProtists"/>
        </authorList>
    </citation>
    <scope>IDENTIFICATION</scope>
    <source>
        <strain evidence="7">Emoy2</strain>
    </source>
</reference>
<evidence type="ECO:0000256" key="5">
    <source>
        <dbReference type="SAM" id="MobiDB-lite"/>
    </source>
</evidence>
<dbReference type="Pfam" id="PF23138">
    <property type="entry name" value="CTLH_Armc9"/>
    <property type="match status" value="1"/>
</dbReference>
<dbReference type="AlphaFoldDB" id="M4BPG3"/>
<dbReference type="HOGENOM" id="CLU_633800_0_0_1"/>
<dbReference type="PANTHER" id="PTHR13083">
    <property type="entry name" value="WD REPEAT-CONTAINING PROTEIN 91"/>
    <property type="match status" value="1"/>
</dbReference>
<evidence type="ECO:0000313" key="7">
    <source>
        <dbReference type="EnsemblProtists" id="HpaP808302"/>
    </source>
</evidence>
<dbReference type="VEuPathDB" id="FungiDB:HpaG808302"/>
<keyword evidence="8" id="KW-1185">Reference proteome</keyword>
<dbReference type="InParanoid" id="M4BPG3"/>
<accession>M4BPG3</accession>
<feature type="region of interest" description="Disordered" evidence="5">
    <location>
        <begin position="268"/>
        <end position="289"/>
    </location>
</feature>
<evidence type="ECO:0000256" key="4">
    <source>
        <dbReference type="ARBA" id="ARBA00022753"/>
    </source>
</evidence>
<reference evidence="8" key="1">
    <citation type="journal article" date="2010" name="Science">
        <title>Signatures of adaptation to obligate biotrophy in the Hyaloperonospora arabidopsidis genome.</title>
        <authorList>
            <person name="Baxter L."/>
            <person name="Tripathy S."/>
            <person name="Ishaque N."/>
            <person name="Boot N."/>
            <person name="Cabral A."/>
            <person name="Kemen E."/>
            <person name="Thines M."/>
            <person name="Ah-Fong A."/>
            <person name="Anderson R."/>
            <person name="Badejoko W."/>
            <person name="Bittner-Eddy P."/>
            <person name="Boore J.L."/>
            <person name="Chibucos M.C."/>
            <person name="Coates M."/>
            <person name="Dehal P."/>
            <person name="Delehaunty K."/>
            <person name="Dong S."/>
            <person name="Downton P."/>
            <person name="Dumas B."/>
            <person name="Fabro G."/>
            <person name="Fronick C."/>
            <person name="Fuerstenberg S.I."/>
            <person name="Fulton L."/>
            <person name="Gaulin E."/>
            <person name="Govers F."/>
            <person name="Hughes L."/>
            <person name="Humphray S."/>
            <person name="Jiang R.H."/>
            <person name="Judelson H."/>
            <person name="Kamoun S."/>
            <person name="Kyung K."/>
            <person name="Meijer H."/>
            <person name="Minx P."/>
            <person name="Morris P."/>
            <person name="Nelson J."/>
            <person name="Phuntumart V."/>
            <person name="Qutob D."/>
            <person name="Rehmany A."/>
            <person name="Rougon-Cardoso A."/>
            <person name="Ryden P."/>
            <person name="Torto-Alalibo T."/>
            <person name="Studholme D."/>
            <person name="Wang Y."/>
            <person name="Win J."/>
            <person name="Wood J."/>
            <person name="Clifton S.W."/>
            <person name="Rogers J."/>
            <person name="Van den Ackerveken G."/>
            <person name="Jones J.D."/>
            <person name="McDowell J.M."/>
            <person name="Beynon J."/>
            <person name="Tyler B.M."/>
        </authorList>
    </citation>
    <scope>NUCLEOTIDE SEQUENCE [LARGE SCALE GENOMIC DNA]</scope>
    <source>
        <strain evidence="8">Emoy2</strain>
    </source>
</reference>
<dbReference type="EMBL" id="JH598509">
    <property type="status" value="NOT_ANNOTATED_CDS"/>
    <property type="molecule type" value="Genomic_DNA"/>
</dbReference>
<dbReference type="GO" id="GO:0031901">
    <property type="term" value="C:early endosome membrane"/>
    <property type="evidence" value="ECO:0007669"/>
    <property type="project" value="TreeGrafter"/>
</dbReference>
<dbReference type="InterPro" id="IPR056327">
    <property type="entry name" value="ARMC9_CTLH-like_dom"/>
</dbReference>
<dbReference type="PANTHER" id="PTHR13083:SF3">
    <property type="entry name" value="WD REPEAT-CONTAINING PROTEIN 91"/>
    <property type="match status" value="1"/>
</dbReference>
<keyword evidence="4" id="KW-0967">Endosome</keyword>
<evidence type="ECO:0000256" key="2">
    <source>
        <dbReference type="ARBA" id="ARBA00004603"/>
    </source>
</evidence>
<dbReference type="GO" id="GO:0141039">
    <property type="term" value="F:phosphatidylinositol 3-kinase inhibitor activity"/>
    <property type="evidence" value="ECO:0007669"/>
    <property type="project" value="InterPro"/>
</dbReference>
<comment type="similarity">
    <text evidence="3">Belongs to the WD repeat WDR91 family.</text>
</comment>
<feature type="region of interest" description="Disordered" evidence="5">
    <location>
        <begin position="199"/>
        <end position="220"/>
    </location>
</feature>